<evidence type="ECO:0000256" key="1">
    <source>
        <dbReference type="SAM" id="MobiDB-lite"/>
    </source>
</evidence>
<dbReference type="Proteomes" id="UP001057498">
    <property type="component" value="Chromosome"/>
</dbReference>
<dbReference type="InterPro" id="IPR052344">
    <property type="entry name" value="Transposase-related"/>
</dbReference>
<reference evidence="4" key="1">
    <citation type="submission" date="2022-04" db="EMBL/GenBank/DDBJ databases">
        <title>Whole genome sequence of Sphaerotilus sp. FB-5.</title>
        <authorList>
            <person name="Takeda M."/>
            <person name="Narihara S."/>
            <person name="Akimoto M."/>
            <person name="Akimoto R."/>
            <person name="Nishiyashiki S."/>
            <person name="Murakami T."/>
        </authorList>
    </citation>
    <scope>NUCLEOTIDE SEQUENCE</scope>
    <source>
        <strain evidence="4">FB-5</strain>
    </source>
</reference>
<feature type="domain" description="DUF6444" evidence="3">
    <location>
        <begin position="25"/>
        <end position="93"/>
    </location>
</feature>
<dbReference type="PANTHER" id="PTHR33678">
    <property type="entry name" value="BLL1576 PROTEIN"/>
    <property type="match status" value="1"/>
</dbReference>
<dbReference type="RefSeq" id="WP_251970689.1">
    <property type="nucleotide sequence ID" value="NZ_AP025730.1"/>
</dbReference>
<feature type="compositionally biased region" description="Basic residues" evidence="1">
    <location>
        <begin position="73"/>
        <end position="85"/>
    </location>
</feature>
<gene>
    <name evidence="4" type="ORF">CATMQ487_44760</name>
</gene>
<dbReference type="NCBIfam" id="NF033517">
    <property type="entry name" value="transpos_IS66"/>
    <property type="match status" value="1"/>
</dbReference>
<proteinExistence type="predicted"/>
<dbReference type="Pfam" id="PF03050">
    <property type="entry name" value="DDE_Tnp_IS66"/>
    <property type="match status" value="1"/>
</dbReference>
<dbReference type="PANTHER" id="PTHR33678:SF2">
    <property type="match status" value="1"/>
</dbReference>
<organism evidence="4 5">
    <name type="scientific">Sphaerotilus microaerophilus</name>
    <dbReference type="NCBI Taxonomy" id="2914710"/>
    <lineage>
        <taxon>Bacteria</taxon>
        <taxon>Pseudomonadati</taxon>
        <taxon>Pseudomonadota</taxon>
        <taxon>Betaproteobacteria</taxon>
        <taxon>Burkholderiales</taxon>
        <taxon>Sphaerotilaceae</taxon>
        <taxon>Sphaerotilus</taxon>
    </lineage>
</organism>
<feature type="domain" description="Transposase IS66 central" evidence="2">
    <location>
        <begin position="168"/>
        <end position="426"/>
    </location>
</feature>
<dbReference type="EMBL" id="AP025730">
    <property type="protein sequence ID" value="BDI07506.1"/>
    <property type="molecule type" value="Genomic_DNA"/>
</dbReference>
<name>A0ABN6PQM9_9BURK</name>
<evidence type="ECO:0000313" key="4">
    <source>
        <dbReference type="EMBL" id="BDI07506.1"/>
    </source>
</evidence>
<dbReference type="Pfam" id="PF20042">
    <property type="entry name" value="DUF6444"/>
    <property type="match status" value="1"/>
</dbReference>
<dbReference type="InterPro" id="IPR045618">
    <property type="entry name" value="DUF6444"/>
</dbReference>
<evidence type="ECO:0000259" key="2">
    <source>
        <dbReference type="Pfam" id="PF03050"/>
    </source>
</evidence>
<evidence type="ECO:0000259" key="3">
    <source>
        <dbReference type="Pfam" id="PF20042"/>
    </source>
</evidence>
<sequence>MNSAESEDKAPFQPVSMTMPATLPECHAVIETMALELAQLREQMAWLQERLKVDSRNSSKPPSSDGPGSGNRAQRRASQRKRGAQKGHPGAYRALLPETEVDGVQDCVPPAQCNCGGAVNVQGKPVRHQVFDIPPVTPDVQEYRLYSGVCTQCGLGHRGVLPQGVPSGQIGPRALALVGVLGTRFHLTQGKIRDLLAQLLGLDFSVGAISQAHGKVAAALKAPVAVAVASLAQAPVLHMDETRYPREGSANWVWGVIQPKLAVFSILPSRARYVITDLIGQAPQGVVVSDRYAGYAHLDASRRQVCWAHLLRDFTRMAQRPGAAGRIGARLLALGYVLCRWREQGRSAAQFEALQRRVRAALDRGAAQTGCRRTQATCQNLLKLWPALWGFVNHPQVPPTNNDAERSIRSIVLKRKISGPTRSRRGDEFIARGFSVVESCRRQGRDLIDYMHQAVLAWIDKAPHPSLLPPQAAPSG</sequence>
<accession>A0ABN6PQM9</accession>
<protein>
    <submittedName>
        <fullName evidence="4">Transposase</fullName>
    </submittedName>
</protein>
<dbReference type="InterPro" id="IPR004291">
    <property type="entry name" value="Transposase_IS66_central"/>
</dbReference>
<keyword evidence="5" id="KW-1185">Reference proteome</keyword>
<evidence type="ECO:0000313" key="5">
    <source>
        <dbReference type="Proteomes" id="UP001057498"/>
    </source>
</evidence>
<feature type="region of interest" description="Disordered" evidence="1">
    <location>
        <begin position="52"/>
        <end position="92"/>
    </location>
</feature>